<sequence length="298" mass="33617">MIFNTYHLGCAEWVRDNVYAAYVHLRAAKFMVDSSGGLEALDQPFAELLVLGDGFVAAELQKKPLFSHQELQRVDEEPVEEYGLYYLRKLLTGSVPAGAGFLLSSQHSIVPPSLRSIVMDLAVGVSIMNSYFQTRMDQVAPVAVVHWVFRRTLINRHCLLNLEFEELRSEALRLALIMWTLRTTGAGRKRTSRSMAPYLREILVIISQAFWNGHEEIKAWILTIGAISAAPNSNENKWFIRELSSQFFYGIRDSTIVLQGLLARAGRFLMLEATERETLEDLSHVIVAASTSPRGGKW</sequence>
<keyword evidence="2" id="KW-1185">Reference proteome</keyword>
<proteinExistence type="predicted"/>
<evidence type="ECO:0000313" key="1">
    <source>
        <dbReference type="EMBL" id="KAK5045219.1"/>
    </source>
</evidence>
<dbReference type="AlphaFoldDB" id="A0AAV9MU98"/>
<dbReference type="EMBL" id="JAVRRD010000039">
    <property type="protein sequence ID" value="KAK5045219.1"/>
    <property type="molecule type" value="Genomic_DNA"/>
</dbReference>
<dbReference type="RefSeq" id="XP_064700855.1">
    <property type="nucleotide sequence ID" value="XM_064853092.1"/>
</dbReference>
<dbReference type="Proteomes" id="UP001358417">
    <property type="component" value="Unassembled WGS sequence"/>
</dbReference>
<reference evidence="1 2" key="1">
    <citation type="submission" date="2023-08" db="EMBL/GenBank/DDBJ databases">
        <title>Black Yeasts Isolated from many extreme environments.</title>
        <authorList>
            <person name="Coleine C."/>
            <person name="Stajich J.E."/>
            <person name="Selbmann L."/>
        </authorList>
    </citation>
    <scope>NUCLEOTIDE SEQUENCE [LARGE SCALE GENOMIC DNA]</scope>
    <source>
        <strain evidence="1 2">CCFEE 5792</strain>
    </source>
</reference>
<dbReference type="GeneID" id="89977711"/>
<gene>
    <name evidence="1" type="ORF">LTR84_009552</name>
</gene>
<evidence type="ECO:0008006" key="3">
    <source>
        <dbReference type="Google" id="ProtNLM"/>
    </source>
</evidence>
<evidence type="ECO:0000313" key="2">
    <source>
        <dbReference type="Proteomes" id="UP001358417"/>
    </source>
</evidence>
<name>A0AAV9MU98_9EURO</name>
<accession>A0AAV9MU98</accession>
<protein>
    <recommendedName>
        <fullName evidence="3">Transcription factor domain-containing protein</fullName>
    </recommendedName>
</protein>
<comment type="caution">
    <text evidence="1">The sequence shown here is derived from an EMBL/GenBank/DDBJ whole genome shotgun (WGS) entry which is preliminary data.</text>
</comment>
<organism evidence="1 2">
    <name type="scientific">Exophiala bonariae</name>
    <dbReference type="NCBI Taxonomy" id="1690606"/>
    <lineage>
        <taxon>Eukaryota</taxon>
        <taxon>Fungi</taxon>
        <taxon>Dikarya</taxon>
        <taxon>Ascomycota</taxon>
        <taxon>Pezizomycotina</taxon>
        <taxon>Eurotiomycetes</taxon>
        <taxon>Chaetothyriomycetidae</taxon>
        <taxon>Chaetothyriales</taxon>
        <taxon>Herpotrichiellaceae</taxon>
        <taxon>Exophiala</taxon>
    </lineage>
</organism>